<evidence type="ECO:0000313" key="2">
    <source>
        <dbReference type="Proteomes" id="UP000562045"/>
    </source>
</evidence>
<organism evidence="1 2">
    <name type="scientific">Nocardioides aromaticivorans</name>
    <dbReference type="NCBI Taxonomy" id="200618"/>
    <lineage>
        <taxon>Bacteria</taxon>
        <taxon>Bacillati</taxon>
        <taxon>Actinomycetota</taxon>
        <taxon>Actinomycetes</taxon>
        <taxon>Propionibacteriales</taxon>
        <taxon>Nocardioidaceae</taxon>
        <taxon>Nocardioides</taxon>
    </lineage>
</organism>
<name>A0A7Y9ZIF7_9ACTN</name>
<dbReference type="Proteomes" id="UP000562045">
    <property type="component" value="Unassembled WGS sequence"/>
</dbReference>
<protein>
    <submittedName>
        <fullName evidence="1">Uncharacterized protein involved in exopolysaccharide biosynthesis</fullName>
    </submittedName>
</protein>
<evidence type="ECO:0000313" key="1">
    <source>
        <dbReference type="EMBL" id="NYI45470.1"/>
    </source>
</evidence>
<accession>A0A7Y9ZIF7</accession>
<dbReference type="AlphaFoldDB" id="A0A7Y9ZIF7"/>
<proteinExistence type="predicted"/>
<sequence length="122" mass="13339">MSRPGPKDVVRALRRAHRLPDDVGPRMADLERRLADAVRELGRMGPQLAALETRVEELAARLAPSPTGDAADVEAARNVLEEVRAEHARVRARISAATVFEERLRVLEERAGVDSATGLDKA</sequence>
<comment type="caution">
    <text evidence="1">The sequence shown here is derived from an EMBL/GenBank/DDBJ whole genome shotgun (WGS) entry which is preliminary data.</text>
</comment>
<reference evidence="1 2" key="1">
    <citation type="submission" date="2020-07" db="EMBL/GenBank/DDBJ databases">
        <title>Sequencing the genomes of 1000 actinobacteria strains.</title>
        <authorList>
            <person name="Klenk H.-P."/>
        </authorList>
    </citation>
    <scope>NUCLEOTIDE SEQUENCE [LARGE SCALE GENOMIC DNA]</scope>
    <source>
        <strain evidence="1 2">DSM 15131</strain>
    </source>
</reference>
<dbReference type="RefSeq" id="WP_179649080.1">
    <property type="nucleotide sequence ID" value="NZ_JACBZM010000001.1"/>
</dbReference>
<gene>
    <name evidence="1" type="ORF">BJ993_002550</name>
</gene>
<dbReference type="EMBL" id="JACBZM010000001">
    <property type="protein sequence ID" value="NYI45470.1"/>
    <property type="molecule type" value="Genomic_DNA"/>
</dbReference>